<evidence type="ECO:0000313" key="4">
    <source>
        <dbReference type="EMBL" id="EHM50233.1"/>
    </source>
</evidence>
<evidence type="ECO:0000259" key="3">
    <source>
        <dbReference type="Pfam" id="PF01464"/>
    </source>
</evidence>
<feature type="region of interest" description="Disordered" evidence="2">
    <location>
        <begin position="68"/>
        <end position="90"/>
    </location>
</feature>
<dbReference type="PROSITE" id="PS51257">
    <property type="entry name" value="PROKAR_LIPOPROTEIN"/>
    <property type="match status" value="1"/>
</dbReference>
<dbReference type="EMBL" id="AGCM01000184">
    <property type="protein sequence ID" value="EHM50233.1"/>
    <property type="molecule type" value="Genomic_DNA"/>
</dbReference>
<evidence type="ECO:0000256" key="2">
    <source>
        <dbReference type="SAM" id="MobiDB-lite"/>
    </source>
</evidence>
<protein>
    <submittedName>
        <fullName evidence="4">Transglycosylase SLT domain protein</fullName>
    </submittedName>
</protein>
<dbReference type="GO" id="GO:0008933">
    <property type="term" value="F:peptidoglycan lytic transglycosylase activity"/>
    <property type="evidence" value="ECO:0007669"/>
    <property type="project" value="InterPro"/>
</dbReference>
<dbReference type="Pfam" id="PF01464">
    <property type="entry name" value="SLT"/>
    <property type="match status" value="1"/>
</dbReference>
<dbReference type="Proteomes" id="UP000004750">
    <property type="component" value="Unassembled WGS sequence"/>
</dbReference>
<dbReference type="SUPFAM" id="SSF53955">
    <property type="entry name" value="Lysozyme-like"/>
    <property type="match status" value="1"/>
</dbReference>
<gene>
    <name evidence="4" type="ORF">HMPREF9080_02861</name>
</gene>
<organism evidence="4 5">
    <name type="scientific">Cardiobacterium valvarum F0432</name>
    <dbReference type="NCBI Taxonomy" id="797473"/>
    <lineage>
        <taxon>Bacteria</taxon>
        <taxon>Pseudomonadati</taxon>
        <taxon>Pseudomonadota</taxon>
        <taxon>Gammaproteobacteria</taxon>
        <taxon>Cardiobacteriales</taxon>
        <taxon>Cardiobacteriaceae</taxon>
        <taxon>Cardiobacterium</taxon>
    </lineage>
</organism>
<dbReference type="InterPro" id="IPR008258">
    <property type="entry name" value="Transglycosylase_SLT_dom_1"/>
</dbReference>
<dbReference type="HOGENOM" id="CLU_942295_0_0_6"/>
<dbReference type="AlphaFoldDB" id="G9ZJ92"/>
<dbReference type="Gene3D" id="1.10.530.10">
    <property type="match status" value="1"/>
</dbReference>
<dbReference type="PANTHER" id="PTHR37423">
    <property type="entry name" value="SOLUBLE LYTIC MUREIN TRANSGLYCOSYLASE-RELATED"/>
    <property type="match status" value="1"/>
</dbReference>
<dbReference type="STRING" id="797473.HMPREF9080_02861"/>
<name>G9ZJ92_9GAMM</name>
<dbReference type="InterPro" id="IPR023346">
    <property type="entry name" value="Lysozyme-like_dom_sf"/>
</dbReference>
<dbReference type="PANTHER" id="PTHR37423:SF2">
    <property type="entry name" value="MEMBRANE-BOUND LYTIC MUREIN TRANSGLYCOSYLASE C"/>
    <property type="match status" value="1"/>
</dbReference>
<evidence type="ECO:0000256" key="1">
    <source>
        <dbReference type="ARBA" id="ARBA00007734"/>
    </source>
</evidence>
<dbReference type="RefSeq" id="WP_006986845.1">
    <property type="nucleotide sequence ID" value="NZ_JH417969.1"/>
</dbReference>
<proteinExistence type="inferred from homology"/>
<evidence type="ECO:0000313" key="5">
    <source>
        <dbReference type="Proteomes" id="UP000004750"/>
    </source>
</evidence>
<dbReference type="InterPro" id="IPR000189">
    <property type="entry name" value="Transglyc_AS"/>
</dbReference>
<reference evidence="4 5" key="1">
    <citation type="submission" date="2011-08" db="EMBL/GenBank/DDBJ databases">
        <authorList>
            <person name="Weinstock G."/>
            <person name="Sodergren E."/>
            <person name="Clifton S."/>
            <person name="Fulton L."/>
            <person name="Fulton B."/>
            <person name="Courtney L."/>
            <person name="Fronick C."/>
            <person name="Harrison M."/>
            <person name="Strong C."/>
            <person name="Farmer C."/>
            <person name="Delahaunty K."/>
            <person name="Markovic C."/>
            <person name="Hall O."/>
            <person name="Minx P."/>
            <person name="Tomlinson C."/>
            <person name="Mitreva M."/>
            <person name="Hou S."/>
            <person name="Chen J."/>
            <person name="Wollam A."/>
            <person name="Pepin K.H."/>
            <person name="Johnson M."/>
            <person name="Bhonagiri V."/>
            <person name="Zhang X."/>
            <person name="Suruliraj S."/>
            <person name="Warren W."/>
            <person name="Chinwalla A."/>
            <person name="Mardis E.R."/>
            <person name="Wilson R.K."/>
        </authorList>
    </citation>
    <scope>NUCLEOTIDE SEQUENCE [LARGE SCALE GENOMIC DNA]</scope>
    <source>
        <strain evidence="4 5">F0432</strain>
    </source>
</reference>
<dbReference type="GO" id="GO:0000270">
    <property type="term" value="P:peptidoglycan metabolic process"/>
    <property type="evidence" value="ECO:0007669"/>
    <property type="project" value="InterPro"/>
</dbReference>
<sequence length="295" mass="31981">MMKRTVLLSLLMLALTGCFDHGDKASGKVDYDAKDEAYQAQMAAGEDAAAYEGESGEVPLLDSTPIPMHTGEFNPPPHPRRPQDAGSNTQRQRFVGEILRASSRYGVEVELIHAIISRESLYQPGVVSDAGAVGLMQLLPSTGRRFGCTNLYNAACNVNAGTAYLKYLAELFNGNIQTIAAGYNAGEGVAYSYLHGIPERNVVIRGKKIPMKGKNPSGIKTPNGVPLASFSYSRKQKARGCPSNNWNPTPQCQGETYTYVRHVTGFYLLYKQHPELVGKATPAAPSVEATKRGRI</sequence>
<dbReference type="PROSITE" id="PS00922">
    <property type="entry name" value="TRANSGLYCOSYLASE"/>
    <property type="match status" value="1"/>
</dbReference>
<dbReference type="GO" id="GO:0016020">
    <property type="term" value="C:membrane"/>
    <property type="evidence" value="ECO:0007669"/>
    <property type="project" value="InterPro"/>
</dbReference>
<accession>G9ZJ92</accession>
<comment type="caution">
    <text evidence="4">The sequence shown here is derived from an EMBL/GenBank/DDBJ whole genome shotgun (WGS) entry which is preliminary data.</text>
</comment>
<feature type="domain" description="Transglycosylase SLT" evidence="3">
    <location>
        <begin position="99"/>
        <end position="188"/>
    </location>
</feature>
<comment type="similarity">
    <text evidence="1">Belongs to the transglycosylase Slt family.</text>
</comment>